<evidence type="ECO:0000259" key="1">
    <source>
        <dbReference type="Pfam" id="PF02541"/>
    </source>
</evidence>
<dbReference type="SUPFAM" id="SSF53067">
    <property type="entry name" value="Actin-like ATPase domain"/>
    <property type="match status" value="2"/>
</dbReference>
<dbReference type="InterPro" id="IPR043129">
    <property type="entry name" value="ATPase_NBD"/>
</dbReference>
<proteinExistence type="predicted"/>
<comment type="caution">
    <text evidence="2">The sequence shown here is derived from an EMBL/GenBank/DDBJ whole genome shotgun (WGS) entry which is preliminary data.</text>
</comment>
<dbReference type="AlphaFoldDB" id="A0A1F2WQB9"/>
<feature type="domain" description="Ppx/GppA phosphatase N-terminal" evidence="1">
    <location>
        <begin position="32"/>
        <end position="308"/>
    </location>
</feature>
<accession>A0A1F2WQB9</accession>
<evidence type="ECO:0000313" key="2">
    <source>
        <dbReference type="EMBL" id="OFW59035.1"/>
    </source>
</evidence>
<dbReference type="PANTHER" id="PTHR30005:SF13">
    <property type="entry name" value="EXOPOLYPHOSPHATASE 2"/>
    <property type="match status" value="1"/>
</dbReference>
<name>A0A1F2WQB9_9ACTN</name>
<protein>
    <recommendedName>
        <fullName evidence="1">Ppx/GppA phosphatase N-terminal domain-containing protein</fullName>
    </recommendedName>
</protein>
<gene>
    <name evidence="2" type="ORF">A2Y75_00700</name>
</gene>
<dbReference type="Gene3D" id="3.30.420.150">
    <property type="entry name" value="Exopolyphosphatase. Domain 2"/>
    <property type="match status" value="1"/>
</dbReference>
<dbReference type="Pfam" id="PF02541">
    <property type="entry name" value="Ppx-GppA"/>
    <property type="match status" value="1"/>
</dbReference>
<dbReference type="InterPro" id="IPR003695">
    <property type="entry name" value="Ppx_GppA_N"/>
</dbReference>
<dbReference type="CDD" id="cd24054">
    <property type="entry name" value="ASKHA_NBD_AaPPX-GppA_MtPPX2-like"/>
    <property type="match status" value="1"/>
</dbReference>
<sequence>MNPKRAAAIDIGTNSVRLLIAQVGLEAEKPELETLHRIMNITRLGEGVDESDRLKPDAIERTLRILKSYSKLMRQEAVQGLRLVATSAVRDAANAGEFVDRVRKVVAAEPEVITGEEEAALSFLGATYDLDESIPGDGPILVVDLGGGSTEIIVGREGEIIRSYSADVGCVRMSERFLKGDPPSRRERDEMETHIASVLAPIIAEVEELRPVLMVGLAGTMTTLSGLRQGLDRYDGEAIHHSWLKREDVEELYEKLYKIPVKARREMMKLEPGRADVIIGGTAVLLVLLGQLNVGRFLVSEKDILDGLVIEVAFGRILRK</sequence>
<dbReference type="InterPro" id="IPR050273">
    <property type="entry name" value="GppA/Ppx_hydrolase"/>
</dbReference>
<dbReference type="GO" id="GO:0016462">
    <property type="term" value="F:pyrophosphatase activity"/>
    <property type="evidence" value="ECO:0007669"/>
    <property type="project" value="TreeGrafter"/>
</dbReference>
<dbReference type="EMBL" id="MELK01000019">
    <property type="protein sequence ID" value="OFW59035.1"/>
    <property type="molecule type" value="Genomic_DNA"/>
</dbReference>
<organism evidence="2 3">
    <name type="scientific">Candidatus Solincola sediminis</name>
    <dbReference type="NCBI Taxonomy" id="1797199"/>
    <lineage>
        <taxon>Bacteria</taxon>
        <taxon>Bacillati</taxon>
        <taxon>Actinomycetota</taxon>
        <taxon>Candidatus Geothermincolia</taxon>
        <taxon>Candidatus Geothermincolales</taxon>
        <taxon>Candidatus Geothermincolaceae</taxon>
        <taxon>Candidatus Solincola</taxon>
    </lineage>
</organism>
<dbReference type="PANTHER" id="PTHR30005">
    <property type="entry name" value="EXOPOLYPHOSPHATASE"/>
    <property type="match status" value="1"/>
</dbReference>
<reference evidence="2 3" key="1">
    <citation type="journal article" date="2016" name="Nat. Commun.">
        <title>Thousands of microbial genomes shed light on interconnected biogeochemical processes in an aquifer system.</title>
        <authorList>
            <person name="Anantharaman K."/>
            <person name="Brown C.T."/>
            <person name="Hug L.A."/>
            <person name="Sharon I."/>
            <person name="Castelle C.J."/>
            <person name="Probst A.J."/>
            <person name="Thomas B.C."/>
            <person name="Singh A."/>
            <person name="Wilkins M.J."/>
            <person name="Karaoz U."/>
            <person name="Brodie E.L."/>
            <person name="Williams K.H."/>
            <person name="Hubbard S.S."/>
            <person name="Banfield J.F."/>
        </authorList>
    </citation>
    <scope>NUCLEOTIDE SEQUENCE [LARGE SCALE GENOMIC DNA]</scope>
</reference>
<dbReference type="Gene3D" id="3.30.420.40">
    <property type="match status" value="1"/>
</dbReference>
<evidence type="ECO:0000313" key="3">
    <source>
        <dbReference type="Proteomes" id="UP000177876"/>
    </source>
</evidence>
<dbReference type="STRING" id="1797197.A2Y75_00700"/>
<dbReference type="Proteomes" id="UP000177876">
    <property type="component" value="Unassembled WGS sequence"/>
</dbReference>